<dbReference type="GO" id="GO:0009055">
    <property type="term" value="F:electron transfer activity"/>
    <property type="evidence" value="ECO:0007669"/>
    <property type="project" value="TreeGrafter"/>
</dbReference>
<dbReference type="GO" id="GO:0009061">
    <property type="term" value="P:anaerobic respiration"/>
    <property type="evidence" value="ECO:0007669"/>
    <property type="project" value="TreeGrafter"/>
</dbReference>
<dbReference type="InterPro" id="IPR003952">
    <property type="entry name" value="FRD_SDH_FAD_BS"/>
</dbReference>
<evidence type="ECO:0000259" key="14">
    <source>
        <dbReference type="Pfam" id="PF00890"/>
    </source>
</evidence>
<dbReference type="SUPFAM" id="SSF56425">
    <property type="entry name" value="Succinate dehydrogenase/fumarate reductase flavoprotein, catalytic domain"/>
    <property type="match status" value="1"/>
</dbReference>
<feature type="active site" description="Proton acceptor" evidence="12">
    <location>
        <position position="301"/>
    </location>
</feature>
<keyword evidence="5" id="KW-0813">Transport</keyword>
<keyword evidence="7" id="KW-0274">FAD</keyword>
<evidence type="ECO:0000256" key="1">
    <source>
        <dbReference type="ARBA" id="ARBA00001974"/>
    </source>
</evidence>
<dbReference type="Gene3D" id="1.20.58.100">
    <property type="entry name" value="Fumarate reductase/succinate dehydrogenase flavoprotein-like, C-terminal domain"/>
    <property type="match status" value="1"/>
</dbReference>
<dbReference type="GO" id="GO:0008177">
    <property type="term" value="F:succinate dehydrogenase (quinone) activity"/>
    <property type="evidence" value="ECO:0007669"/>
    <property type="project" value="UniProtKB-EC"/>
</dbReference>
<dbReference type="PANTHER" id="PTHR11632:SF71">
    <property type="entry name" value="FUMARATE REDUCTASE FLAVOPROTEIN SUBUNIT"/>
    <property type="match status" value="1"/>
</dbReference>
<keyword evidence="9" id="KW-0560">Oxidoreductase</keyword>
<feature type="region of interest" description="Disordered" evidence="13">
    <location>
        <begin position="649"/>
        <end position="679"/>
    </location>
</feature>
<evidence type="ECO:0000313" key="16">
    <source>
        <dbReference type="EMBL" id="TCS44031.1"/>
    </source>
</evidence>
<evidence type="ECO:0000256" key="8">
    <source>
        <dbReference type="ARBA" id="ARBA00022982"/>
    </source>
</evidence>
<dbReference type="InterPro" id="IPR027477">
    <property type="entry name" value="Succ_DH/fumarate_Rdtase_cat_sf"/>
</dbReference>
<evidence type="ECO:0000313" key="17">
    <source>
        <dbReference type="Proteomes" id="UP000295793"/>
    </source>
</evidence>
<gene>
    <name evidence="16" type="ORF">BCF53_101374</name>
</gene>
<comment type="cofactor">
    <cofactor evidence="1">
        <name>FAD</name>
        <dbReference type="ChEBI" id="CHEBI:57692"/>
    </cofactor>
</comment>
<comment type="caution">
    <text evidence="16">The sequence shown here is derived from an EMBL/GenBank/DDBJ whole genome shotgun (WGS) entry which is preliminary data.</text>
</comment>
<dbReference type="EMBL" id="SLZR01000001">
    <property type="protein sequence ID" value="TCS44031.1"/>
    <property type="molecule type" value="Genomic_DNA"/>
</dbReference>
<dbReference type="NCBIfam" id="NF006383">
    <property type="entry name" value="PRK08626.1"/>
    <property type="match status" value="1"/>
</dbReference>
<dbReference type="Proteomes" id="UP000295793">
    <property type="component" value="Unassembled WGS sequence"/>
</dbReference>
<comment type="subcellular location">
    <subcellularLocation>
        <location evidence="2">Cell inner membrane</location>
        <topology evidence="2">Peripheral membrane protein</topology>
        <orientation evidence="2">Cytoplasmic side</orientation>
    </subcellularLocation>
</comment>
<evidence type="ECO:0000256" key="11">
    <source>
        <dbReference type="ARBA" id="ARBA00049220"/>
    </source>
</evidence>
<dbReference type="GO" id="GO:0022900">
    <property type="term" value="P:electron transport chain"/>
    <property type="evidence" value="ECO:0007669"/>
    <property type="project" value="InterPro"/>
</dbReference>
<comment type="catalytic activity">
    <reaction evidence="11">
        <text>a quinone + succinate = fumarate + a quinol</text>
        <dbReference type="Rhea" id="RHEA:40523"/>
        <dbReference type="ChEBI" id="CHEBI:24646"/>
        <dbReference type="ChEBI" id="CHEBI:29806"/>
        <dbReference type="ChEBI" id="CHEBI:30031"/>
        <dbReference type="ChEBI" id="CHEBI:132124"/>
        <dbReference type="EC" id="1.3.5.1"/>
    </reaction>
</comment>
<dbReference type="RefSeq" id="WP_132699293.1">
    <property type="nucleotide sequence ID" value="NZ_SLZR01000001.1"/>
</dbReference>
<dbReference type="AlphaFoldDB" id="A0A4R3IBZ9"/>
<dbReference type="SUPFAM" id="SSF51905">
    <property type="entry name" value="FAD/NAD(P)-binding domain"/>
    <property type="match status" value="1"/>
</dbReference>
<accession>A0A4R3IBZ9</accession>
<reference evidence="16 17" key="1">
    <citation type="submission" date="2019-03" db="EMBL/GenBank/DDBJ databases">
        <title>Genomic Encyclopedia of Archaeal and Bacterial Type Strains, Phase II (KMG-II): from individual species to whole genera.</title>
        <authorList>
            <person name="Goeker M."/>
        </authorList>
    </citation>
    <scope>NUCLEOTIDE SEQUENCE [LARGE SCALE GENOMIC DNA]</scope>
    <source>
        <strain evidence="16 17">DSM 15388</strain>
    </source>
</reference>
<evidence type="ECO:0000256" key="3">
    <source>
        <dbReference type="ARBA" id="ARBA00008040"/>
    </source>
</evidence>
<keyword evidence="8" id="KW-0249">Electron transport</keyword>
<dbReference type="InterPro" id="IPR014006">
    <property type="entry name" value="Succ_Dhase_FrdA_Gneg"/>
</dbReference>
<evidence type="ECO:0000256" key="12">
    <source>
        <dbReference type="PIRSR" id="PIRSR630664-50"/>
    </source>
</evidence>
<evidence type="ECO:0000256" key="4">
    <source>
        <dbReference type="ARBA" id="ARBA00012792"/>
    </source>
</evidence>
<comment type="similarity">
    <text evidence="3">Belongs to the FAD-dependent oxidoreductase 2 family. FRD/SDH subfamily.</text>
</comment>
<evidence type="ECO:0000256" key="2">
    <source>
        <dbReference type="ARBA" id="ARBA00004515"/>
    </source>
</evidence>
<name>A0A4R3IBZ9_9GAMM</name>
<dbReference type="Gene3D" id="3.10.20.820">
    <property type="match status" value="1"/>
</dbReference>
<dbReference type="InterPro" id="IPR003953">
    <property type="entry name" value="FAD-dep_OxRdtase_2_FAD-bd"/>
</dbReference>
<protein>
    <recommendedName>
        <fullName evidence="4">succinate dehydrogenase</fullName>
        <ecNumber evidence="4">1.3.5.1</ecNumber>
    </recommendedName>
</protein>
<evidence type="ECO:0000256" key="9">
    <source>
        <dbReference type="ARBA" id="ARBA00023002"/>
    </source>
</evidence>
<dbReference type="FunFam" id="3.90.700.10:FF:000005">
    <property type="entry name" value="Succinate dehydrogenase flavoprotein subunit"/>
    <property type="match status" value="1"/>
</dbReference>
<dbReference type="GO" id="GO:0005886">
    <property type="term" value="C:plasma membrane"/>
    <property type="evidence" value="ECO:0007669"/>
    <property type="project" value="UniProtKB-SubCell"/>
</dbReference>
<evidence type="ECO:0000256" key="7">
    <source>
        <dbReference type="ARBA" id="ARBA00022827"/>
    </source>
</evidence>
<dbReference type="Gene3D" id="3.50.50.60">
    <property type="entry name" value="FAD/NAD(P)-binding domain"/>
    <property type="match status" value="1"/>
</dbReference>
<dbReference type="Gene3D" id="3.90.700.10">
    <property type="entry name" value="Succinate dehydrogenase/fumarate reductase flavoprotein, catalytic domain"/>
    <property type="match status" value="1"/>
</dbReference>
<evidence type="ECO:0000256" key="13">
    <source>
        <dbReference type="SAM" id="MobiDB-lite"/>
    </source>
</evidence>
<evidence type="ECO:0000256" key="5">
    <source>
        <dbReference type="ARBA" id="ARBA00022448"/>
    </source>
</evidence>
<dbReference type="SUPFAM" id="SSF46977">
    <property type="entry name" value="Succinate dehydrogenase/fumarate reductase flavoprotein C-terminal domain"/>
    <property type="match status" value="1"/>
</dbReference>
<keyword evidence="6" id="KW-0285">Flavoprotein</keyword>
<dbReference type="InterPro" id="IPR036188">
    <property type="entry name" value="FAD/NAD-bd_sf"/>
</dbReference>
<organism evidence="16 17">
    <name type="scientific">Reinekea marinisedimentorum</name>
    <dbReference type="NCBI Taxonomy" id="230495"/>
    <lineage>
        <taxon>Bacteria</taxon>
        <taxon>Pseudomonadati</taxon>
        <taxon>Pseudomonadota</taxon>
        <taxon>Gammaproteobacteria</taxon>
        <taxon>Oceanospirillales</taxon>
        <taxon>Saccharospirillaceae</taxon>
        <taxon>Reinekea</taxon>
    </lineage>
</organism>
<evidence type="ECO:0000256" key="10">
    <source>
        <dbReference type="ARBA" id="ARBA00023136"/>
    </source>
</evidence>
<dbReference type="GO" id="GO:0050660">
    <property type="term" value="F:flavin adenine dinucleotide binding"/>
    <property type="evidence" value="ECO:0007669"/>
    <property type="project" value="InterPro"/>
</dbReference>
<feature type="domain" description="Fumarate reductase/succinate dehydrogenase flavoprotein-like C-terminal" evidence="15">
    <location>
        <begin position="471"/>
        <end position="600"/>
    </location>
</feature>
<dbReference type="NCBIfam" id="TIGR01812">
    <property type="entry name" value="sdhA_frdA_Gneg"/>
    <property type="match status" value="1"/>
</dbReference>
<dbReference type="InterPro" id="IPR037099">
    <property type="entry name" value="Fum_R/Succ_DH_flav-like_C_sf"/>
</dbReference>
<dbReference type="EC" id="1.3.5.1" evidence="4"/>
<dbReference type="OrthoDB" id="9806724at2"/>
<keyword evidence="10" id="KW-0472">Membrane</keyword>
<dbReference type="InterPro" id="IPR030664">
    <property type="entry name" value="SdhA/FrdA/AprA"/>
</dbReference>
<proteinExistence type="inferred from homology"/>
<dbReference type="PANTHER" id="PTHR11632">
    <property type="entry name" value="SUCCINATE DEHYDROGENASE 2 FLAVOPROTEIN SUBUNIT"/>
    <property type="match status" value="1"/>
</dbReference>
<evidence type="ECO:0000259" key="15">
    <source>
        <dbReference type="Pfam" id="PF02910"/>
    </source>
</evidence>
<sequence>MKTVHTDALIIGGGIAGLRTAIGIKRAGHDVIILSLVPPKRSHSAAAQGGMQASLGNSAKGQGDNEDIHFADTIRGSDWGADQQVARMFVDTAPKAVRELAAWGVPWNRVRKGDNKSIINGQEVVISERDEAHGLITARNFGGTQKWRTCYVADGTGHSMLYTMSNKAIAEKIPVHERMEAIALIHDGQRCYGAVVRSLVDGSLTAYIAKATCIATGGYGRLFRATTNAVINTGIGAAIALETGVAQLGNMEAIQFHPTGIIPAGILVTEGCRGDGGLLLDKDLHRFMPDYEPEKKELASRDVVSRHMEAHIAKGKGVQSRFGEHLWLDIRQLGAHHINTRLREIKEICQYFMGIDPVTDLIPVRPVQHYSMGGVRTDHRGESPTLKALFSAGEAACWDMHGFNRLGGNSVAETAVAGMIVGEFMAEFLSDDASHIGVSTALVRSFMEREQEKLDQLANSSGTENPFQLMKAMQECMTKNVGIFRNEERLKIAVAELLELSERAKNIRVYSGTAGANPELVAAYRVQKMLKLSLCAAYGALQREESRGAHYREDFPLRNDRDWLCRTLASWESDEQNLPTLRYEKLDVRRMEMPPGWRGYGSKERIDHPDTEARQLQVDSAAKQQTDRYQLQQSLMPFKHMLPEKLRGRNERLDEPLANTDKAGTASGRLNNRSHKEAL</sequence>
<evidence type="ECO:0000256" key="6">
    <source>
        <dbReference type="ARBA" id="ARBA00022630"/>
    </source>
</evidence>
<feature type="domain" description="FAD-dependent oxidoreductase 2 FAD-binding" evidence="14">
    <location>
        <begin position="7"/>
        <end position="411"/>
    </location>
</feature>
<dbReference type="Pfam" id="PF02910">
    <property type="entry name" value="Succ_DH_flav_C"/>
    <property type="match status" value="1"/>
</dbReference>
<keyword evidence="17" id="KW-1185">Reference proteome</keyword>
<dbReference type="PROSITE" id="PS00504">
    <property type="entry name" value="FRD_SDH_FAD_BINDING"/>
    <property type="match status" value="1"/>
</dbReference>
<dbReference type="InterPro" id="IPR015939">
    <property type="entry name" value="Fum_Rdtase/Succ_DH_flav-like_C"/>
</dbReference>
<dbReference type="Pfam" id="PF00890">
    <property type="entry name" value="FAD_binding_2"/>
    <property type="match status" value="1"/>
</dbReference>